<sequence length="135" mass="14690">MGLLDQLWDDTLAGPPPDTGLGKLRKYGTFSFRSNSGKETEAVDNRRSFGEEAAAEDAVRVTRSIMIVKPPPQLNLKDSPPDSPAGSTPPASPFAGKVEEEKHSGFVGGRRHLRTREQMEWDPGALLLLTTCEIS</sequence>
<evidence type="ECO:0000256" key="1">
    <source>
        <dbReference type="ARBA" id="ARBA00010502"/>
    </source>
</evidence>
<dbReference type="InterPro" id="IPR008406">
    <property type="entry name" value="DRM/ARP"/>
</dbReference>
<evidence type="ECO:0000256" key="2">
    <source>
        <dbReference type="SAM" id="MobiDB-lite"/>
    </source>
</evidence>
<name>A0A022RNX7_ERYGU</name>
<comment type="similarity">
    <text evidence="1">Belongs to the DRM1/ARP family.</text>
</comment>
<evidence type="ECO:0000313" key="3">
    <source>
        <dbReference type="EMBL" id="EYU42187.1"/>
    </source>
</evidence>
<evidence type="ECO:0000313" key="4">
    <source>
        <dbReference type="Proteomes" id="UP000030748"/>
    </source>
</evidence>
<protein>
    <submittedName>
        <fullName evidence="3">Uncharacterized protein</fullName>
    </submittedName>
</protein>
<dbReference type="PhylomeDB" id="A0A022RNX7"/>
<dbReference type="Proteomes" id="UP000030748">
    <property type="component" value="Unassembled WGS sequence"/>
</dbReference>
<dbReference type="Pfam" id="PF05564">
    <property type="entry name" value="Auxin_repressed"/>
    <property type="match status" value="1"/>
</dbReference>
<dbReference type="EMBL" id="KI630308">
    <property type="protein sequence ID" value="EYU42187.1"/>
    <property type="molecule type" value="Genomic_DNA"/>
</dbReference>
<proteinExistence type="inferred from homology"/>
<gene>
    <name evidence="3" type="ORF">MIMGU_mgv1a016078mg</name>
</gene>
<dbReference type="PANTHER" id="PTHR33565">
    <property type="entry name" value="DORMANCY-ASSOCIATED PROTEIN 1"/>
    <property type="match status" value="1"/>
</dbReference>
<feature type="region of interest" description="Disordered" evidence="2">
    <location>
        <begin position="69"/>
        <end position="111"/>
    </location>
</feature>
<dbReference type="PANTHER" id="PTHR33565:SF1">
    <property type="entry name" value="DORMANCY-ASSOCIATED PROTEIN HOMOLOG 3"/>
    <property type="match status" value="1"/>
</dbReference>
<dbReference type="OMA" id="ESHQFRR"/>
<dbReference type="eggNOG" id="ENOG502S6R7">
    <property type="taxonomic scope" value="Eukaryota"/>
</dbReference>
<dbReference type="AlphaFoldDB" id="A0A022RNX7"/>
<dbReference type="STRING" id="4155.A0A022RNX7"/>
<feature type="region of interest" description="Disordered" evidence="2">
    <location>
        <begin position="1"/>
        <end position="25"/>
    </location>
</feature>
<dbReference type="KEGG" id="egt:105952571"/>
<keyword evidence="4" id="KW-1185">Reference proteome</keyword>
<dbReference type="OrthoDB" id="1912652at2759"/>
<accession>A0A022RNX7</accession>
<organism evidence="3 4">
    <name type="scientific">Erythranthe guttata</name>
    <name type="common">Yellow monkey flower</name>
    <name type="synonym">Mimulus guttatus</name>
    <dbReference type="NCBI Taxonomy" id="4155"/>
    <lineage>
        <taxon>Eukaryota</taxon>
        <taxon>Viridiplantae</taxon>
        <taxon>Streptophyta</taxon>
        <taxon>Embryophyta</taxon>
        <taxon>Tracheophyta</taxon>
        <taxon>Spermatophyta</taxon>
        <taxon>Magnoliopsida</taxon>
        <taxon>eudicotyledons</taxon>
        <taxon>Gunneridae</taxon>
        <taxon>Pentapetalae</taxon>
        <taxon>asterids</taxon>
        <taxon>lamiids</taxon>
        <taxon>Lamiales</taxon>
        <taxon>Phrymaceae</taxon>
        <taxon>Erythranthe</taxon>
    </lineage>
</organism>
<reference evidence="3 4" key="1">
    <citation type="journal article" date="2013" name="Proc. Natl. Acad. Sci. U.S.A.">
        <title>Fine-scale variation in meiotic recombination in Mimulus inferred from population shotgun sequencing.</title>
        <authorList>
            <person name="Hellsten U."/>
            <person name="Wright K.M."/>
            <person name="Jenkins J."/>
            <person name="Shu S."/>
            <person name="Yuan Y."/>
            <person name="Wessler S.R."/>
            <person name="Schmutz J."/>
            <person name="Willis J.H."/>
            <person name="Rokhsar D.S."/>
        </authorList>
    </citation>
    <scope>NUCLEOTIDE SEQUENCE [LARGE SCALE GENOMIC DNA]</scope>
    <source>
        <strain evidence="4">cv. DUN x IM62</strain>
    </source>
</reference>